<protein>
    <submittedName>
        <fullName evidence="2">Uncharacterized protein</fullName>
    </submittedName>
</protein>
<comment type="caution">
    <text evidence="2">The sequence shown here is derived from an EMBL/GenBank/DDBJ whole genome shotgun (WGS) entry which is preliminary data.</text>
</comment>
<dbReference type="EMBL" id="BOMS01000005">
    <property type="protein sequence ID" value="GIE64181.1"/>
    <property type="molecule type" value="Genomic_DNA"/>
</dbReference>
<proteinExistence type="predicted"/>
<feature type="region of interest" description="Disordered" evidence="1">
    <location>
        <begin position="69"/>
        <end position="107"/>
    </location>
</feature>
<dbReference type="Proteomes" id="UP000624709">
    <property type="component" value="Unassembled WGS sequence"/>
</dbReference>
<evidence type="ECO:0000256" key="1">
    <source>
        <dbReference type="SAM" id="MobiDB-lite"/>
    </source>
</evidence>
<accession>A0ABQ4B124</accession>
<name>A0ABQ4B124_9ACTN</name>
<reference evidence="2 3" key="1">
    <citation type="submission" date="2021-01" db="EMBL/GenBank/DDBJ databases">
        <title>Whole genome shotgun sequence of Actinoplanes palleronii NBRC 14916.</title>
        <authorList>
            <person name="Komaki H."/>
            <person name="Tamura T."/>
        </authorList>
    </citation>
    <scope>NUCLEOTIDE SEQUENCE [LARGE SCALE GENOMIC DNA]</scope>
    <source>
        <strain evidence="2 3">NBRC 14916</strain>
    </source>
</reference>
<feature type="compositionally biased region" description="Basic residues" evidence="1">
    <location>
        <begin position="86"/>
        <end position="100"/>
    </location>
</feature>
<evidence type="ECO:0000313" key="3">
    <source>
        <dbReference type="Proteomes" id="UP000624709"/>
    </source>
</evidence>
<sequence length="107" mass="12115">MLPMFHILSSFRHDPRKSLVIVNRRARARPRAEQPGCGTSGQAAGLRDERPDGRVAGCEWSGLVARRRRRRSRIITPAPARTGNGHPKHQAARRLRRAARPRLAGWR</sequence>
<gene>
    <name evidence="2" type="ORF">Apa02nite_002890</name>
</gene>
<keyword evidence="3" id="KW-1185">Reference proteome</keyword>
<feature type="region of interest" description="Disordered" evidence="1">
    <location>
        <begin position="26"/>
        <end position="51"/>
    </location>
</feature>
<organism evidence="2 3">
    <name type="scientific">Actinoplanes palleronii</name>
    <dbReference type="NCBI Taxonomy" id="113570"/>
    <lineage>
        <taxon>Bacteria</taxon>
        <taxon>Bacillati</taxon>
        <taxon>Actinomycetota</taxon>
        <taxon>Actinomycetes</taxon>
        <taxon>Micromonosporales</taxon>
        <taxon>Micromonosporaceae</taxon>
        <taxon>Actinoplanes</taxon>
    </lineage>
</organism>
<evidence type="ECO:0000313" key="2">
    <source>
        <dbReference type="EMBL" id="GIE64181.1"/>
    </source>
</evidence>